<reference evidence="4" key="1">
    <citation type="submission" date="2021-02" db="EMBL/GenBank/DDBJ databases">
        <title>First Annotated Genome of the Yellow-green Alga Tribonema minus.</title>
        <authorList>
            <person name="Mahan K.M."/>
        </authorList>
    </citation>
    <scope>NUCLEOTIDE SEQUENCE</scope>
    <source>
        <strain evidence="4">UTEX B ZZ1240</strain>
    </source>
</reference>
<keyword evidence="1" id="KW-0001">2Fe-2S</keyword>
<dbReference type="Gene3D" id="3.10.20.30">
    <property type="match status" value="1"/>
</dbReference>
<proteinExistence type="predicted"/>
<dbReference type="InterPro" id="IPR001041">
    <property type="entry name" value="2Fe-2S_ferredoxin-type"/>
</dbReference>
<dbReference type="EMBL" id="JAFCMP010000479">
    <property type="protein sequence ID" value="KAG5179303.1"/>
    <property type="molecule type" value="Genomic_DNA"/>
</dbReference>
<dbReference type="GO" id="GO:0051537">
    <property type="term" value="F:2 iron, 2 sulfur cluster binding"/>
    <property type="evidence" value="ECO:0007669"/>
    <property type="project" value="UniProtKB-KW"/>
</dbReference>
<keyword evidence="2" id="KW-0411">Iron-sulfur</keyword>
<keyword evidence="5" id="KW-1185">Reference proteome</keyword>
<accession>A0A836CBS9</accession>
<dbReference type="InterPro" id="IPR036010">
    <property type="entry name" value="2Fe-2S_ferredoxin-like_sf"/>
</dbReference>
<evidence type="ECO:0000256" key="1">
    <source>
        <dbReference type="ARBA" id="ARBA00022714"/>
    </source>
</evidence>
<dbReference type="InterPro" id="IPR012675">
    <property type="entry name" value="Beta-grasp_dom_sf"/>
</dbReference>
<protein>
    <recommendedName>
        <fullName evidence="3">2Fe-2S ferredoxin-type domain-containing protein</fullName>
    </recommendedName>
</protein>
<feature type="domain" description="2Fe-2S ferredoxin-type" evidence="3">
    <location>
        <begin position="35"/>
        <end position="77"/>
    </location>
</feature>
<evidence type="ECO:0000313" key="4">
    <source>
        <dbReference type="EMBL" id="KAG5179303.1"/>
    </source>
</evidence>
<keyword evidence="1" id="KW-0479">Metal-binding</keyword>
<dbReference type="Proteomes" id="UP000664859">
    <property type="component" value="Unassembled WGS sequence"/>
</dbReference>
<comment type="caution">
    <text evidence="4">The sequence shown here is derived from an EMBL/GenBank/DDBJ whole genome shotgun (WGS) entry which is preliminary data.</text>
</comment>
<evidence type="ECO:0000259" key="3">
    <source>
        <dbReference type="Pfam" id="PF00111"/>
    </source>
</evidence>
<organism evidence="4 5">
    <name type="scientific">Tribonema minus</name>
    <dbReference type="NCBI Taxonomy" id="303371"/>
    <lineage>
        <taxon>Eukaryota</taxon>
        <taxon>Sar</taxon>
        <taxon>Stramenopiles</taxon>
        <taxon>Ochrophyta</taxon>
        <taxon>PX clade</taxon>
        <taxon>Xanthophyceae</taxon>
        <taxon>Tribonematales</taxon>
        <taxon>Tribonemataceae</taxon>
        <taxon>Tribonema</taxon>
    </lineage>
</organism>
<name>A0A836CBS9_9STRA</name>
<evidence type="ECO:0000256" key="2">
    <source>
        <dbReference type="ARBA" id="ARBA00023014"/>
    </source>
</evidence>
<dbReference type="InterPro" id="IPR006058">
    <property type="entry name" value="2Fe2S_fd_BS"/>
</dbReference>
<keyword evidence="1" id="KW-0408">Iron</keyword>
<sequence length="101" mass="10753">MGFGDAFKNAFSNEEFGAKQNAGLKNGPKYVDVIIDGKKVQAVAGQRLSQVCASAGVKISYNCQKGDCGTCEALGDGKKIRVCQTIVPLNAKSFTVKTKKY</sequence>
<dbReference type="PROSITE" id="PS00197">
    <property type="entry name" value="2FE2S_FER_1"/>
    <property type="match status" value="1"/>
</dbReference>
<dbReference type="OrthoDB" id="39246at2759"/>
<dbReference type="CDD" id="cd00207">
    <property type="entry name" value="fer2"/>
    <property type="match status" value="1"/>
</dbReference>
<evidence type="ECO:0000313" key="5">
    <source>
        <dbReference type="Proteomes" id="UP000664859"/>
    </source>
</evidence>
<dbReference type="AlphaFoldDB" id="A0A836CBS9"/>
<dbReference type="SUPFAM" id="SSF54292">
    <property type="entry name" value="2Fe-2S ferredoxin-like"/>
    <property type="match status" value="1"/>
</dbReference>
<gene>
    <name evidence="4" type="ORF">JKP88DRAFT_167707</name>
</gene>
<dbReference type="Pfam" id="PF00111">
    <property type="entry name" value="Fer2"/>
    <property type="match status" value="1"/>
</dbReference>